<sequence length="174" mass="18178">MTHSAEGELWTADAHRAYQSAVELVQRSLDDHSRAVGTVATDDLPATAAALEAALADLSEAEIALTGAAAFWLEDADDPEADDPDASADAPDTGPPTSDDGRVPVLVNLQLSLDVVDPDRLIATARGLDPDATVDTVEDALFVIGAQLGWDAVIGDQLEHLEMRSLATEVHTGA</sequence>
<name>A0A9D1KN42_9ACTN</name>
<feature type="compositionally biased region" description="Low complexity" evidence="1">
    <location>
        <begin position="87"/>
        <end position="96"/>
    </location>
</feature>
<proteinExistence type="predicted"/>
<comment type="caution">
    <text evidence="2">The sequence shown here is derived from an EMBL/GenBank/DDBJ whole genome shotgun (WGS) entry which is preliminary data.</text>
</comment>
<evidence type="ECO:0000313" key="2">
    <source>
        <dbReference type="EMBL" id="HIT74928.1"/>
    </source>
</evidence>
<dbReference type="EMBL" id="DVLP01000151">
    <property type="protein sequence ID" value="HIT74928.1"/>
    <property type="molecule type" value="Genomic_DNA"/>
</dbReference>
<organism evidence="2 3">
    <name type="scientific">Candidatus Avipropionibacterium avicola</name>
    <dbReference type="NCBI Taxonomy" id="2840701"/>
    <lineage>
        <taxon>Bacteria</taxon>
        <taxon>Bacillati</taxon>
        <taxon>Actinomycetota</taxon>
        <taxon>Actinomycetes</taxon>
        <taxon>Propionibacteriales</taxon>
        <taxon>Propionibacteriaceae</taxon>
        <taxon>Propionibacteriaceae incertae sedis</taxon>
        <taxon>Candidatus Avipropionibacterium</taxon>
    </lineage>
</organism>
<gene>
    <name evidence="2" type="ORF">IAA98_05025</name>
</gene>
<dbReference type="AlphaFoldDB" id="A0A9D1KN42"/>
<reference evidence="2" key="1">
    <citation type="submission" date="2020-10" db="EMBL/GenBank/DDBJ databases">
        <authorList>
            <person name="Gilroy R."/>
        </authorList>
    </citation>
    <scope>NUCLEOTIDE SEQUENCE</scope>
    <source>
        <strain evidence="2">ChiGjej1B1-24693</strain>
    </source>
</reference>
<reference evidence="2" key="2">
    <citation type="journal article" date="2021" name="PeerJ">
        <title>Extensive microbial diversity within the chicken gut microbiome revealed by metagenomics and culture.</title>
        <authorList>
            <person name="Gilroy R."/>
            <person name="Ravi A."/>
            <person name="Getino M."/>
            <person name="Pursley I."/>
            <person name="Horton D.L."/>
            <person name="Alikhan N.F."/>
            <person name="Baker D."/>
            <person name="Gharbi K."/>
            <person name="Hall N."/>
            <person name="Watson M."/>
            <person name="Adriaenssens E.M."/>
            <person name="Foster-Nyarko E."/>
            <person name="Jarju S."/>
            <person name="Secka A."/>
            <person name="Antonio M."/>
            <person name="Oren A."/>
            <person name="Chaudhuri R.R."/>
            <person name="La Ragione R."/>
            <person name="Hildebrand F."/>
            <person name="Pallen M.J."/>
        </authorList>
    </citation>
    <scope>NUCLEOTIDE SEQUENCE</scope>
    <source>
        <strain evidence="2">ChiGjej1B1-24693</strain>
    </source>
</reference>
<feature type="region of interest" description="Disordered" evidence="1">
    <location>
        <begin position="75"/>
        <end position="102"/>
    </location>
</feature>
<dbReference type="Proteomes" id="UP000886842">
    <property type="component" value="Unassembled WGS sequence"/>
</dbReference>
<feature type="compositionally biased region" description="Acidic residues" evidence="1">
    <location>
        <begin position="75"/>
        <end position="86"/>
    </location>
</feature>
<protein>
    <submittedName>
        <fullName evidence="2">Uncharacterized protein</fullName>
    </submittedName>
</protein>
<accession>A0A9D1KN42</accession>
<evidence type="ECO:0000256" key="1">
    <source>
        <dbReference type="SAM" id="MobiDB-lite"/>
    </source>
</evidence>
<evidence type="ECO:0000313" key="3">
    <source>
        <dbReference type="Proteomes" id="UP000886842"/>
    </source>
</evidence>